<evidence type="ECO:0000313" key="3">
    <source>
        <dbReference type="Proteomes" id="UP000178774"/>
    </source>
</evidence>
<comment type="caution">
    <text evidence="2">The sequence shown here is derived from an EMBL/GenBank/DDBJ whole genome shotgun (WGS) entry which is preliminary data.</text>
</comment>
<dbReference type="EMBL" id="MHOP01000002">
    <property type="protein sequence ID" value="OGZ66708.1"/>
    <property type="molecule type" value="Genomic_DNA"/>
</dbReference>
<proteinExistence type="predicted"/>
<evidence type="ECO:0000313" key="2">
    <source>
        <dbReference type="EMBL" id="OGZ66708.1"/>
    </source>
</evidence>
<dbReference type="Pfam" id="PF00583">
    <property type="entry name" value="Acetyltransf_1"/>
    <property type="match status" value="1"/>
</dbReference>
<protein>
    <recommendedName>
        <fullName evidence="1">N-acetyltransferase domain-containing protein</fullName>
    </recommendedName>
</protein>
<dbReference type="GO" id="GO:0016747">
    <property type="term" value="F:acyltransferase activity, transferring groups other than amino-acyl groups"/>
    <property type="evidence" value="ECO:0007669"/>
    <property type="project" value="InterPro"/>
</dbReference>
<dbReference type="AlphaFoldDB" id="A0A1G2HY11"/>
<feature type="domain" description="N-acetyltransferase" evidence="1">
    <location>
        <begin position="51"/>
        <end position="214"/>
    </location>
</feature>
<dbReference type="InterPro" id="IPR000182">
    <property type="entry name" value="GNAT_dom"/>
</dbReference>
<accession>A0A1G2HY11</accession>
<sequence length="221" mass="24983">MDIIPHNRFVARPFALHQYLTYNINGITTKKHLSQQGEAHMLSNQSSRQRYRIRVMAETDIPNMLGFMKAMGDFPYQKENLMDIVKKKSLLGVIALANESIAGFTFLKGQRIFDIYVAPPLRNRNIGTRIIGALKEWGINELSALVREDDLATQLFLANKNQFRHIETVAGAFATPVLLDDPAGGEYKMTNGYRMKYSSNPVPPVSTVNRITFASAEEKNF</sequence>
<dbReference type="SUPFAM" id="SSF55729">
    <property type="entry name" value="Acyl-CoA N-acyltransferases (Nat)"/>
    <property type="match status" value="1"/>
</dbReference>
<dbReference type="CDD" id="cd04301">
    <property type="entry name" value="NAT_SF"/>
    <property type="match status" value="1"/>
</dbReference>
<name>A0A1G2HY11_9BACT</name>
<reference evidence="2 3" key="1">
    <citation type="journal article" date="2016" name="Nat. Commun.">
        <title>Thousands of microbial genomes shed light on interconnected biogeochemical processes in an aquifer system.</title>
        <authorList>
            <person name="Anantharaman K."/>
            <person name="Brown C.T."/>
            <person name="Hug L.A."/>
            <person name="Sharon I."/>
            <person name="Castelle C.J."/>
            <person name="Probst A.J."/>
            <person name="Thomas B.C."/>
            <person name="Singh A."/>
            <person name="Wilkins M.J."/>
            <person name="Karaoz U."/>
            <person name="Brodie E.L."/>
            <person name="Williams K.H."/>
            <person name="Hubbard S.S."/>
            <person name="Banfield J.F."/>
        </authorList>
    </citation>
    <scope>NUCLEOTIDE SEQUENCE [LARGE SCALE GENOMIC DNA]</scope>
</reference>
<dbReference type="PROSITE" id="PS51186">
    <property type="entry name" value="GNAT"/>
    <property type="match status" value="1"/>
</dbReference>
<dbReference type="Proteomes" id="UP000178774">
    <property type="component" value="Unassembled WGS sequence"/>
</dbReference>
<organism evidence="2 3">
    <name type="scientific">Candidatus Staskawiczbacteria bacterium RIFCSPHIGHO2_01_FULL_41_41</name>
    <dbReference type="NCBI Taxonomy" id="1802203"/>
    <lineage>
        <taxon>Bacteria</taxon>
        <taxon>Candidatus Staskawicziibacteriota</taxon>
    </lineage>
</organism>
<gene>
    <name evidence="2" type="ORF">A2822_00745</name>
</gene>
<evidence type="ECO:0000259" key="1">
    <source>
        <dbReference type="PROSITE" id="PS51186"/>
    </source>
</evidence>
<dbReference type="Gene3D" id="3.40.630.30">
    <property type="match status" value="1"/>
</dbReference>
<dbReference type="InterPro" id="IPR016181">
    <property type="entry name" value="Acyl_CoA_acyltransferase"/>
</dbReference>